<dbReference type="Proteomes" id="UP000012073">
    <property type="component" value="Unassembled WGS sequence"/>
</dbReference>
<dbReference type="EMBL" id="HG002041">
    <property type="protein sequence ID" value="CDF39468.1"/>
    <property type="molecule type" value="Genomic_DNA"/>
</dbReference>
<gene>
    <name evidence="1" type="ORF">CHC_T00000295001</name>
</gene>
<keyword evidence="2" id="KW-1185">Reference proteome</keyword>
<proteinExistence type="predicted"/>
<evidence type="ECO:0000313" key="1">
    <source>
        <dbReference type="EMBL" id="CDF39468.1"/>
    </source>
</evidence>
<evidence type="ECO:0000313" key="2">
    <source>
        <dbReference type="Proteomes" id="UP000012073"/>
    </source>
</evidence>
<protein>
    <submittedName>
        <fullName evidence="1">Uncharacterized protein</fullName>
    </submittedName>
</protein>
<name>R7QNW7_CHOCR</name>
<reference evidence="2" key="1">
    <citation type="journal article" date="2013" name="Proc. Natl. Acad. Sci. U.S.A.">
        <title>Genome structure and metabolic features in the red seaweed Chondrus crispus shed light on evolution of the Archaeplastida.</title>
        <authorList>
            <person name="Collen J."/>
            <person name="Porcel B."/>
            <person name="Carre W."/>
            <person name="Ball S.G."/>
            <person name="Chaparro C."/>
            <person name="Tonon T."/>
            <person name="Barbeyron T."/>
            <person name="Michel G."/>
            <person name="Noel B."/>
            <person name="Valentin K."/>
            <person name="Elias M."/>
            <person name="Artiguenave F."/>
            <person name="Arun A."/>
            <person name="Aury J.M."/>
            <person name="Barbosa-Neto J.F."/>
            <person name="Bothwell J.H."/>
            <person name="Bouget F.Y."/>
            <person name="Brillet L."/>
            <person name="Cabello-Hurtado F."/>
            <person name="Capella-Gutierrez S."/>
            <person name="Charrier B."/>
            <person name="Cladiere L."/>
            <person name="Cock J.M."/>
            <person name="Coelho S.M."/>
            <person name="Colleoni C."/>
            <person name="Czjzek M."/>
            <person name="Da Silva C."/>
            <person name="Delage L."/>
            <person name="Denoeud F."/>
            <person name="Deschamps P."/>
            <person name="Dittami S.M."/>
            <person name="Gabaldon T."/>
            <person name="Gachon C.M."/>
            <person name="Groisillier A."/>
            <person name="Herve C."/>
            <person name="Jabbari K."/>
            <person name="Katinka M."/>
            <person name="Kloareg B."/>
            <person name="Kowalczyk N."/>
            <person name="Labadie K."/>
            <person name="Leblanc C."/>
            <person name="Lopez P.J."/>
            <person name="McLachlan D.H."/>
            <person name="Meslet-Cladiere L."/>
            <person name="Moustafa A."/>
            <person name="Nehr Z."/>
            <person name="Nyvall Collen P."/>
            <person name="Panaud O."/>
            <person name="Partensky F."/>
            <person name="Poulain J."/>
            <person name="Rensing S.A."/>
            <person name="Rousvoal S."/>
            <person name="Samson G."/>
            <person name="Symeonidi A."/>
            <person name="Weissenbach J."/>
            <person name="Zambounis A."/>
            <person name="Wincker P."/>
            <person name="Boyen C."/>
        </authorList>
    </citation>
    <scope>NUCLEOTIDE SEQUENCE [LARGE SCALE GENOMIC DNA]</scope>
    <source>
        <strain evidence="2">cv. Stackhouse</strain>
    </source>
</reference>
<dbReference type="AlphaFoldDB" id="R7QNW7"/>
<organism evidence="1 2">
    <name type="scientific">Chondrus crispus</name>
    <name type="common">Carrageen Irish moss</name>
    <name type="synonym">Polymorpha crispa</name>
    <dbReference type="NCBI Taxonomy" id="2769"/>
    <lineage>
        <taxon>Eukaryota</taxon>
        <taxon>Rhodophyta</taxon>
        <taxon>Florideophyceae</taxon>
        <taxon>Rhodymeniophycidae</taxon>
        <taxon>Gigartinales</taxon>
        <taxon>Gigartinaceae</taxon>
        <taxon>Chondrus</taxon>
    </lineage>
</organism>
<dbReference type="Gramene" id="CDF39468">
    <property type="protein sequence ID" value="CDF39468"/>
    <property type="gene ID" value="CHC_T00000295001"/>
</dbReference>
<dbReference type="GeneID" id="17327094"/>
<dbReference type="KEGG" id="ccp:CHC_T00000295001"/>
<dbReference type="RefSeq" id="XP_005719379.1">
    <property type="nucleotide sequence ID" value="XM_005719322.1"/>
</dbReference>
<accession>R7QNW7</accession>
<sequence>MEWLDEVRWWVTRRHDGSPRRQKWSGCWFAGG</sequence>